<evidence type="ECO:0000313" key="4">
    <source>
        <dbReference type="EMBL" id="KAI3917937.1"/>
    </source>
</evidence>
<feature type="compositionally biased region" description="Basic and acidic residues" evidence="3">
    <location>
        <begin position="14"/>
        <end position="25"/>
    </location>
</feature>
<dbReference type="Proteomes" id="UP001202328">
    <property type="component" value="Unassembled WGS sequence"/>
</dbReference>
<keyword evidence="2" id="KW-0539">Nucleus</keyword>
<dbReference type="EMBL" id="JAJJMB010008958">
    <property type="protein sequence ID" value="KAI3917937.1"/>
    <property type="molecule type" value="Genomic_DNA"/>
</dbReference>
<feature type="compositionally biased region" description="Basic and acidic residues" evidence="3">
    <location>
        <begin position="382"/>
        <end position="404"/>
    </location>
</feature>
<dbReference type="PANTHER" id="PTHR13129">
    <property type="entry name" value="VPRBP PROTEIN-RELATED"/>
    <property type="match status" value="1"/>
</dbReference>
<reference evidence="4" key="1">
    <citation type="submission" date="2022-04" db="EMBL/GenBank/DDBJ databases">
        <title>A functionally conserved STORR gene fusion in Papaver species that diverged 16.8 million years ago.</title>
        <authorList>
            <person name="Catania T."/>
        </authorList>
    </citation>
    <scope>NUCLEOTIDE SEQUENCE</scope>
    <source>
        <strain evidence="4">S-188037</strain>
    </source>
</reference>
<feature type="compositionally biased region" description="Polar residues" evidence="3">
    <location>
        <begin position="1"/>
        <end position="12"/>
    </location>
</feature>
<feature type="region of interest" description="Disordered" evidence="3">
    <location>
        <begin position="1"/>
        <end position="30"/>
    </location>
</feature>
<evidence type="ECO:0000313" key="5">
    <source>
        <dbReference type="Proteomes" id="UP001202328"/>
    </source>
</evidence>
<comment type="subcellular location">
    <subcellularLocation>
        <location evidence="1">Nucleus</location>
    </subcellularLocation>
</comment>
<feature type="region of interest" description="Disordered" evidence="3">
    <location>
        <begin position="371"/>
        <end position="404"/>
    </location>
</feature>
<dbReference type="GO" id="GO:0080008">
    <property type="term" value="C:Cul4-RING E3 ubiquitin ligase complex"/>
    <property type="evidence" value="ECO:0007669"/>
    <property type="project" value="TreeGrafter"/>
</dbReference>
<dbReference type="PANTHER" id="PTHR13129:SF4">
    <property type="entry name" value="DDB1- AND CUL4-ASSOCIATED FACTOR 1"/>
    <property type="match status" value="1"/>
</dbReference>
<evidence type="ECO:0000256" key="2">
    <source>
        <dbReference type="ARBA" id="ARBA00023242"/>
    </source>
</evidence>
<keyword evidence="5" id="KW-1185">Reference proteome</keyword>
<dbReference type="GO" id="GO:0016567">
    <property type="term" value="P:protein ubiquitination"/>
    <property type="evidence" value="ECO:0007669"/>
    <property type="project" value="InterPro"/>
</dbReference>
<dbReference type="AlphaFoldDB" id="A0AAD4SS51"/>
<dbReference type="GO" id="GO:0005634">
    <property type="term" value="C:nucleus"/>
    <property type="evidence" value="ECO:0007669"/>
    <property type="project" value="UniProtKB-SubCell"/>
</dbReference>
<proteinExistence type="predicted"/>
<evidence type="ECO:0000256" key="1">
    <source>
        <dbReference type="ARBA" id="ARBA00004123"/>
    </source>
</evidence>
<name>A0AAD4SS51_9MAGN</name>
<gene>
    <name evidence="4" type="ORF">MKW98_000171</name>
</gene>
<comment type="caution">
    <text evidence="4">The sequence shown here is derived from an EMBL/GenBank/DDBJ whole genome shotgun (WGS) entry which is preliminary data.</text>
</comment>
<evidence type="ECO:0000256" key="3">
    <source>
        <dbReference type="SAM" id="MobiDB-lite"/>
    </source>
</evidence>
<accession>A0AAD4SS51</accession>
<sequence>MEVATTMDTQEQQIEEHPVEEPRNGDDDDDQTLTLAQQLITEIMLSPTNPNPNALHALASLLETQESRYVEEHGHSSLSNGPNARASHNIGRLGNLIREDRDEFFQLISSRFLSETRYSTSVQSAAARLLLSCSLTWTYPHIFEDNVTENIKNRADDDNSRFSGDEYIEKNISAEDRPTDSEMLRTYATGLLSVILAGGGQVVEDVLASELPAKLLRYLRLQVLGEMNTGEKEVRYPIENKIVACIRGREDGRGRIRQVLDATPLESRKIGDMGLIDDQIVERGFNKIQVHEDECWNDDRELMTSRKLAAEAYCQYPIDEDISEEKWNNWEFHDGIEKFNERHRGRVRLRGKGRIVEGVIDSERALNMTSPGFGIQLGQGRNSRDRNLLKNSDTKDEPDAMKRSSKADAVIGINDDCFEVCKVGTRDITHWVKKATRAAEAEATAANLSAEAVKFAALDAADLVKTAALEVFESTKDEEAAVLAASKMACDTANAAEVSRNSSSVNEHVMSSRSSDLEKDVHFEGMYILDTNSLSQLRQKYCIQCLENLGGYHEKGVDVCLALLQRSSKDRELSKTMVLLPDLLKLICAVGAHRKFSAQFVDRGGMQLLLAVPRVALTFSGLSSWLLTIGSPHVLMEHVCALPSDVVHQVVELALQLLECPEDQAKKNSSIFFVGAFVFRAILDCFDALDGLQKFLNVLNAAVLVHAGGNSGVVGLSNPGSSQNDQSPAEVLTASEKQVAFHTCMALRQYFRAHLLLFVDSIHPNKNDLTAAHNIPSAGPVDKQFDTSNEAMDSVFRQIQHDRKLVPAFVNSWWPVVERFLAYNGHLTLLKLCQAPPAERYMHDLTLYALGVLHVVTLIPNSRKSILDVTLNNNRVGMAVLLDALYATGFVEPEVIMVALNIMVNLVCPPPSISHKPFSQSSVCNCMETRERVPESSFSEQLVSSSFNGESRERLGEERNNLETVSPIVVSGIVGNRRSCLCPGACFGGFASETVRANNGIKILLHLLRVRIVTPTASVDRLRVLACRVVLGLARDEAIAHILTKLQVGEMLSELIRESGNQTPGTEQARWQAELYQVAIELIAVVTNSGHASTLATTDAAAPTLRHIERAAIAAATPITYHSRHLA</sequence>
<organism evidence="4 5">
    <name type="scientific">Papaver atlanticum</name>
    <dbReference type="NCBI Taxonomy" id="357466"/>
    <lineage>
        <taxon>Eukaryota</taxon>
        <taxon>Viridiplantae</taxon>
        <taxon>Streptophyta</taxon>
        <taxon>Embryophyta</taxon>
        <taxon>Tracheophyta</taxon>
        <taxon>Spermatophyta</taxon>
        <taxon>Magnoliopsida</taxon>
        <taxon>Ranunculales</taxon>
        <taxon>Papaveraceae</taxon>
        <taxon>Papaveroideae</taxon>
        <taxon>Papaver</taxon>
    </lineage>
</organism>
<protein>
    <submittedName>
        <fullName evidence="4">Uncharacterized protein</fullName>
    </submittedName>
</protein>
<dbReference type="InterPro" id="IPR033270">
    <property type="entry name" value="VPRBP/DCAF1"/>
</dbReference>